<keyword evidence="2" id="KW-1185">Reference proteome</keyword>
<protein>
    <submittedName>
        <fullName evidence="1">Uncharacterized protein</fullName>
    </submittedName>
</protein>
<dbReference type="AlphaFoldDB" id="A0A1I0B257"/>
<dbReference type="Proteomes" id="UP000243819">
    <property type="component" value="Unassembled WGS sequence"/>
</dbReference>
<name>A0A1I0B257_9FIRM</name>
<accession>A0A1I0B257</accession>
<evidence type="ECO:0000313" key="1">
    <source>
        <dbReference type="EMBL" id="SET00571.1"/>
    </source>
</evidence>
<proteinExistence type="predicted"/>
<gene>
    <name evidence="1" type="ORF">SAMN03080614_103014</name>
</gene>
<sequence length="124" mass="14681">MLNCCYIICHIYNNKYFSLYYSSNITVIIKKIIIKLANQGIYIFYVDLNNYALFVNLTKLYNLSKVYPKIKIIINTLNRNNMILDCNFFNKIFFLTDSIVPLDLVKFCKKKNIKLSIVNINKKN</sequence>
<organism evidence="1 2">
    <name type="scientific">Anaerobranca gottschalkii DSM 13577</name>
    <dbReference type="NCBI Taxonomy" id="1120990"/>
    <lineage>
        <taxon>Bacteria</taxon>
        <taxon>Bacillati</taxon>
        <taxon>Bacillota</taxon>
        <taxon>Clostridia</taxon>
        <taxon>Eubacteriales</taxon>
        <taxon>Proteinivoracaceae</taxon>
        <taxon>Anaerobranca</taxon>
    </lineage>
</organism>
<evidence type="ECO:0000313" key="2">
    <source>
        <dbReference type="Proteomes" id="UP000243819"/>
    </source>
</evidence>
<reference evidence="2" key="1">
    <citation type="submission" date="2016-10" db="EMBL/GenBank/DDBJ databases">
        <authorList>
            <person name="Varghese N."/>
            <person name="Submissions S."/>
        </authorList>
    </citation>
    <scope>NUCLEOTIDE SEQUENCE [LARGE SCALE GENOMIC DNA]</scope>
    <source>
        <strain evidence="2">DSM 13577</strain>
    </source>
</reference>
<dbReference type="EMBL" id="FOIF01000030">
    <property type="protein sequence ID" value="SET00571.1"/>
    <property type="molecule type" value="Genomic_DNA"/>
</dbReference>